<dbReference type="Gene3D" id="1.10.510.10">
    <property type="entry name" value="Transferase(Phosphotransferase) domain 1"/>
    <property type="match status" value="1"/>
</dbReference>
<dbReference type="InterPro" id="IPR000719">
    <property type="entry name" value="Prot_kinase_dom"/>
</dbReference>
<keyword evidence="9" id="KW-0472">Membrane</keyword>
<dbReference type="AlphaFoldDB" id="A0A6H1TSN2"/>
<evidence type="ECO:0000256" key="1">
    <source>
        <dbReference type="ARBA" id="ARBA00012513"/>
    </source>
</evidence>
<comment type="catalytic activity">
    <reaction evidence="7">
        <text>L-threonyl-[protein] + ATP = O-phospho-L-threonyl-[protein] + ADP + H(+)</text>
        <dbReference type="Rhea" id="RHEA:46608"/>
        <dbReference type="Rhea" id="RHEA-COMP:11060"/>
        <dbReference type="Rhea" id="RHEA-COMP:11605"/>
        <dbReference type="ChEBI" id="CHEBI:15378"/>
        <dbReference type="ChEBI" id="CHEBI:30013"/>
        <dbReference type="ChEBI" id="CHEBI:30616"/>
        <dbReference type="ChEBI" id="CHEBI:61977"/>
        <dbReference type="ChEBI" id="CHEBI:456216"/>
        <dbReference type="EC" id="2.7.11.1"/>
    </reaction>
</comment>
<dbReference type="PANTHER" id="PTHR24363">
    <property type="entry name" value="SERINE/THREONINE PROTEIN KINASE"/>
    <property type="match status" value="1"/>
</dbReference>
<keyword evidence="9" id="KW-0812">Transmembrane</keyword>
<evidence type="ECO:0000256" key="7">
    <source>
        <dbReference type="ARBA" id="ARBA00047899"/>
    </source>
</evidence>
<dbReference type="SMART" id="SM00220">
    <property type="entry name" value="S_TKc"/>
    <property type="match status" value="1"/>
</dbReference>
<evidence type="ECO:0000256" key="2">
    <source>
        <dbReference type="ARBA" id="ARBA00022527"/>
    </source>
</evidence>
<evidence type="ECO:0000259" key="10">
    <source>
        <dbReference type="PROSITE" id="PS50011"/>
    </source>
</evidence>
<keyword evidence="12" id="KW-1185">Reference proteome</keyword>
<comment type="catalytic activity">
    <reaction evidence="8">
        <text>L-seryl-[protein] + ATP = O-phospho-L-seryl-[protein] + ADP + H(+)</text>
        <dbReference type="Rhea" id="RHEA:17989"/>
        <dbReference type="Rhea" id="RHEA-COMP:9863"/>
        <dbReference type="Rhea" id="RHEA-COMP:11604"/>
        <dbReference type="ChEBI" id="CHEBI:15378"/>
        <dbReference type="ChEBI" id="CHEBI:29999"/>
        <dbReference type="ChEBI" id="CHEBI:30616"/>
        <dbReference type="ChEBI" id="CHEBI:83421"/>
        <dbReference type="ChEBI" id="CHEBI:456216"/>
        <dbReference type="EC" id="2.7.11.1"/>
    </reaction>
</comment>
<evidence type="ECO:0000313" key="12">
    <source>
        <dbReference type="Proteomes" id="UP000500857"/>
    </source>
</evidence>
<dbReference type="CDD" id="cd14014">
    <property type="entry name" value="STKc_PknB_like"/>
    <property type="match status" value="1"/>
</dbReference>
<dbReference type="EMBL" id="CP051167">
    <property type="protein sequence ID" value="QIZ69551.1"/>
    <property type="molecule type" value="Genomic_DNA"/>
</dbReference>
<dbReference type="GO" id="GO:0004674">
    <property type="term" value="F:protein serine/threonine kinase activity"/>
    <property type="evidence" value="ECO:0007669"/>
    <property type="project" value="UniProtKB-KW"/>
</dbReference>
<feature type="transmembrane region" description="Helical" evidence="9">
    <location>
        <begin position="337"/>
        <end position="361"/>
    </location>
</feature>
<feature type="domain" description="Protein kinase" evidence="10">
    <location>
        <begin position="15"/>
        <end position="270"/>
    </location>
</feature>
<name>A0A6H1TSN2_9CYAN</name>
<evidence type="ECO:0000256" key="5">
    <source>
        <dbReference type="ARBA" id="ARBA00022777"/>
    </source>
</evidence>
<evidence type="ECO:0000256" key="6">
    <source>
        <dbReference type="ARBA" id="ARBA00022840"/>
    </source>
</evidence>
<evidence type="ECO:0000313" key="11">
    <source>
        <dbReference type="EMBL" id="QIZ69551.1"/>
    </source>
</evidence>
<reference evidence="11 12" key="1">
    <citation type="submission" date="2020-04" db="EMBL/GenBank/DDBJ databases">
        <authorList>
            <person name="Basu S."/>
            <person name="Maruthanayagam V."/>
            <person name="Chakraborty S."/>
            <person name="Pramanik A."/>
            <person name="Mukherjee J."/>
            <person name="Brink B."/>
        </authorList>
    </citation>
    <scope>NUCLEOTIDE SEQUENCE [LARGE SCALE GENOMIC DNA]</scope>
    <source>
        <strain evidence="11 12">AP17</strain>
    </source>
</reference>
<proteinExistence type="predicted"/>
<accession>A0A6H1TSN2</accession>
<keyword evidence="4" id="KW-0547">Nucleotide-binding</keyword>
<dbReference type="KEGG" id="oxy:HCG48_02260"/>
<evidence type="ECO:0000256" key="4">
    <source>
        <dbReference type="ARBA" id="ARBA00022741"/>
    </source>
</evidence>
<dbReference type="PANTHER" id="PTHR24363:SF0">
    <property type="entry name" value="SERINE_THREONINE KINASE LIKE DOMAIN CONTAINING 1"/>
    <property type="match status" value="1"/>
</dbReference>
<keyword evidence="5 11" id="KW-0418">Kinase</keyword>
<dbReference type="Gene3D" id="3.30.200.20">
    <property type="entry name" value="Phosphorylase Kinase, domain 1"/>
    <property type="match status" value="1"/>
</dbReference>
<dbReference type="EC" id="2.7.11.1" evidence="1"/>
<gene>
    <name evidence="11" type="ORF">HCG48_02260</name>
</gene>
<organism evidence="11 12">
    <name type="scientific">Oxynema aestuarii AP17</name>
    <dbReference type="NCBI Taxonomy" id="2064643"/>
    <lineage>
        <taxon>Bacteria</taxon>
        <taxon>Bacillati</taxon>
        <taxon>Cyanobacteriota</taxon>
        <taxon>Cyanophyceae</taxon>
        <taxon>Oscillatoriophycideae</taxon>
        <taxon>Oscillatoriales</taxon>
        <taxon>Oscillatoriaceae</taxon>
        <taxon>Oxynema</taxon>
        <taxon>Oxynema aestuarii</taxon>
    </lineage>
</organism>
<sequence length="457" mass="52340">MEPLHQNGDLINNRYRIQGLLGEGGIAITYRAIDETTDEPVAIKALSLRQVKDWKILELFEREAKVLAQIDYPTIPNYLDYFHIDLDRDRRFYIVRQIAPGKSLAAWIEQGWYADETEVKNIAENILTILVYLQQFTPPIIHRDLKPENIIRQEDGQLFLVDFGAVQDTYRNTMISGSTVVGTYGYMAPEQFRGKAELATDLYGLAATLLFILTHQSPADLPQKRMKIEFRSAVKLSDEFARWLEIMLEPAVEDRFQSATEALNALHDLRGRLTPGHRDRPLPGSQIILEKSDRELIVDIPPTGLTIHNIGLLGFALFWDFFVFIWTFFAASASPFFALFSIPFWAVGLILIGSALSSLFLRFNLEINARNFFMQWKFGLWQHQVTGKTQDLSRVEVSPTSMKINDKPIVTCALFEGAKEYRFGSQLSTIEQEWLVQQIATYLGIFAKIEGRNSDRY</sequence>
<evidence type="ECO:0000256" key="9">
    <source>
        <dbReference type="SAM" id="Phobius"/>
    </source>
</evidence>
<protein>
    <recommendedName>
        <fullName evidence="1">non-specific serine/threonine protein kinase</fullName>
        <ecNumber evidence="1">2.7.11.1</ecNumber>
    </recommendedName>
</protein>
<dbReference type="InterPro" id="IPR011009">
    <property type="entry name" value="Kinase-like_dom_sf"/>
</dbReference>
<keyword evidence="3" id="KW-0808">Transferase</keyword>
<evidence type="ECO:0000256" key="8">
    <source>
        <dbReference type="ARBA" id="ARBA00048679"/>
    </source>
</evidence>
<dbReference type="SUPFAM" id="SSF56112">
    <property type="entry name" value="Protein kinase-like (PK-like)"/>
    <property type="match status" value="1"/>
</dbReference>
<dbReference type="RefSeq" id="WP_168567708.1">
    <property type="nucleotide sequence ID" value="NZ_CP051167.1"/>
</dbReference>
<dbReference type="Proteomes" id="UP000500857">
    <property type="component" value="Chromosome"/>
</dbReference>
<dbReference type="PROSITE" id="PS50011">
    <property type="entry name" value="PROTEIN_KINASE_DOM"/>
    <property type="match status" value="1"/>
</dbReference>
<dbReference type="GO" id="GO:0005524">
    <property type="term" value="F:ATP binding"/>
    <property type="evidence" value="ECO:0007669"/>
    <property type="project" value="UniProtKB-KW"/>
</dbReference>
<keyword evidence="2 11" id="KW-0723">Serine/threonine-protein kinase</keyword>
<keyword evidence="9" id="KW-1133">Transmembrane helix</keyword>
<dbReference type="Pfam" id="PF00069">
    <property type="entry name" value="Pkinase"/>
    <property type="match status" value="1"/>
</dbReference>
<keyword evidence="6" id="KW-0067">ATP-binding</keyword>
<feature type="transmembrane region" description="Helical" evidence="9">
    <location>
        <begin position="310"/>
        <end position="331"/>
    </location>
</feature>
<evidence type="ECO:0000256" key="3">
    <source>
        <dbReference type="ARBA" id="ARBA00022679"/>
    </source>
</evidence>